<dbReference type="RefSeq" id="WP_176010492.1">
    <property type="nucleotide sequence ID" value="NZ_CP041372.2"/>
</dbReference>
<gene>
    <name evidence="2" type="ORF">FLK61_38510</name>
</gene>
<keyword evidence="3" id="KW-1185">Reference proteome</keyword>
<reference evidence="3" key="1">
    <citation type="submission" date="2019-07" db="EMBL/GenBank/DDBJ databases">
        <title>Bacillus alkalisoli sp. nov. isolated from saline soil.</title>
        <authorList>
            <person name="Sun J.-Q."/>
            <person name="Xu L."/>
        </authorList>
    </citation>
    <scope>NUCLEOTIDE SEQUENCE [LARGE SCALE GENOMIC DNA]</scope>
    <source>
        <strain evidence="3">M4U3P1</strain>
    </source>
</reference>
<sequence>MKKYLVAAGLTATVLLAACGNDGANGAEESTGNEGGDASADSIEVWAWDPNFNIAALEIAKEEYAEINPDVEVMINEFAQDDIIQKLNTGLSAGTGSGLPNIALIEDYRAQSFLQAYPDAFFPLTDFFNEEDFASYKIAPTSLEDEHYAMPFDTGVTGLYIRTDYLEEAGYDPADLQDLDWNEYIEIGRDIKEATGKQLLTVDPNDLGQIRMMIQTAGSWYLEEDGATPNLENNEDLKMAFEIYKTLVDEELGKPISDWSQYLAAFNSGEVASVPTGNWITPSVRAEESQSGNWTVLPFPKLPGADDAVNASNLGGSSWYVLNVDGKETAAEFLSETFGSSEALYEELITEVGALGTYLPAASSDAYQLEDEFFGGQQIISDFAEWSEQIPQVNFGLHTYSIEDVLAVEMQNYLNGKDIDDVLADAQKEAEARLN</sequence>
<name>A0A859FJ56_9BACI</name>
<dbReference type="AlphaFoldDB" id="A0A859FJ56"/>
<dbReference type="InterPro" id="IPR006059">
    <property type="entry name" value="SBP"/>
</dbReference>
<dbReference type="EMBL" id="CP041372">
    <property type="protein sequence ID" value="QKS72516.1"/>
    <property type="molecule type" value="Genomic_DNA"/>
</dbReference>
<protein>
    <submittedName>
        <fullName evidence="2">Carbohydrate ABC transporter substrate-binding protein</fullName>
    </submittedName>
</protein>
<evidence type="ECO:0000256" key="1">
    <source>
        <dbReference type="SAM" id="SignalP"/>
    </source>
</evidence>
<feature type="signal peptide" evidence="1">
    <location>
        <begin position="1"/>
        <end position="17"/>
    </location>
</feature>
<feature type="chain" id="PRO_5039477086" evidence="1">
    <location>
        <begin position="18"/>
        <end position="435"/>
    </location>
</feature>
<dbReference type="InterPro" id="IPR050490">
    <property type="entry name" value="Bact_solute-bd_prot1"/>
</dbReference>
<organism evidence="2 3">
    <name type="scientific">Paenalkalicoccus suaedae</name>
    <dbReference type="NCBI Taxonomy" id="2592382"/>
    <lineage>
        <taxon>Bacteria</taxon>
        <taxon>Bacillati</taxon>
        <taxon>Bacillota</taxon>
        <taxon>Bacilli</taxon>
        <taxon>Bacillales</taxon>
        <taxon>Bacillaceae</taxon>
        <taxon>Paenalkalicoccus</taxon>
    </lineage>
</organism>
<keyword evidence="1" id="KW-0732">Signal</keyword>
<dbReference type="Proteomes" id="UP000318138">
    <property type="component" value="Chromosome"/>
</dbReference>
<accession>A0A859FJ56</accession>
<dbReference type="PANTHER" id="PTHR43649">
    <property type="entry name" value="ARABINOSE-BINDING PROTEIN-RELATED"/>
    <property type="match status" value="1"/>
</dbReference>
<evidence type="ECO:0000313" key="2">
    <source>
        <dbReference type="EMBL" id="QKS72516.1"/>
    </source>
</evidence>
<dbReference type="PROSITE" id="PS51257">
    <property type="entry name" value="PROKAR_LIPOPROTEIN"/>
    <property type="match status" value="1"/>
</dbReference>
<dbReference type="KEGG" id="psua:FLK61_38510"/>
<dbReference type="Pfam" id="PF13416">
    <property type="entry name" value="SBP_bac_8"/>
    <property type="match status" value="1"/>
</dbReference>
<proteinExistence type="predicted"/>
<dbReference type="SUPFAM" id="SSF53850">
    <property type="entry name" value="Periplasmic binding protein-like II"/>
    <property type="match status" value="1"/>
</dbReference>
<evidence type="ECO:0000313" key="3">
    <source>
        <dbReference type="Proteomes" id="UP000318138"/>
    </source>
</evidence>
<dbReference type="Gene3D" id="3.40.190.10">
    <property type="entry name" value="Periplasmic binding protein-like II"/>
    <property type="match status" value="1"/>
</dbReference>
<dbReference type="PANTHER" id="PTHR43649:SF32">
    <property type="entry name" value="SUGAR BINDING SECRETED PROTEIN"/>
    <property type="match status" value="1"/>
</dbReference>